<feature type="region of interest" description="Disordered" evidence="1">
    <location>
        <begin position="272"/>
        <end position="297"/>
    </location>
</feature>
<accession>A0ABV7ZKX3</accession>
<reference evidence="3" key="1">
    <citation type="journal article" date="2019" name="Int. J. Syst. Evol. Microbiol.">
        <title>The Global Catalogue of Microorganisms (GCM) 10K type strain sequencing project: providing services to taxonomists for standard genome sequencing and annotation.</title>
        <authorList>
            <consortium name="The Broad Institute Genomics Platform"/>
            <consortium name="The Broad Institute Genome Sequencing Center for Infectious Disease"/>
            <person name="Wu L."/>
            <person name="Ma J."/>
        </authorList>
    </citation>
    <scope>NUCLEOTIDE SEQUENCE [LARGE SCALE GENOMIC DNA]</scope>
    <source>
        <strain evidence="3">CCUG 53252</strain>
    </source>
</reference>
<name>A0ABV7ZKX3_9CORY</name>
<comment type="caution">
    <text evidence="2">The sequence shown here is derived from an EMBL/GenBank/DDBJ whole genome shotgun (WGS) entry which is preliminary data.</text>
</comment>
<organism evidence="2 3">
    <name type="scientific">Corynebacterium hansenii</name>
    <dbReference type="NCBI Taxonomy" id="394964"/>
    <lineage>
        <taxon>Bacteria</taxon>
        <taxon>Bacillati</taxon>
        <taxon>Actinomycetota</taxon>
        <taxon>Actinomycetes</taxon>
        <taxon>Mycobacteriales</taxon>
        <taxon>Corynebacteriaceae</taxon>
        <taxon>Corynebacterium</taxon>
    </lineage>
</organism>
<dbReference type="RefSeq" id="WP_377748374.1">
    <property type="nucleotide sequence ID" value="NZ_JBHRZN010000001.1"/>
</dbReference>
<evidence type="ECO:0000256" key="1">
    <source>
        <dbReference type="SAM" id="MobiDB-lite"/>
    </source>
</evidence>
<dbReference type="Proteomes" id="UP001595751">
    <property type="component" value="Unassembled WGS sequence"/>
</dbReference>
<proteinExistence type="predicted"/>
<evidence type="ECO:0000313" key="2">
    <source>
        <dbReference type="EMBL" id="MFC3848751.1"/>
    </source>
</evidence>
<keyword evidence="3" id="KW-1185">Reference proteome</keyword>
<protein>
    <recommendedName>
        <fullName evidence="4">Secreted protein</fullName>
    </recommendedName>
</protein>
<evidence type="ECO:0008006" key="4">
    <source>
        <dbReference type="Google" id="ProtNLM"/>
    </source>
</evidence>
<feature type="compositionally biased region" description="Low complexity" evidence="1">
    <location>
        <begin position="110"/>
        <end position="130"/>
    </location>
</feature>
<dbReference type="EMBL" id="JBHRZN010000001">
    <property type="protein sequence ID" value="MFC3848751.1"/>
    <property type="molecule type" value="Genomic_DNA"/>
</dbReference>
<evidence type="ECO:0000313" key="3">
    <source>
        <dbReference type="Proteomes" id="UP001595751"/>
    </source>
</evidence>
<gene>
    <name evidence="2" type="ORF">ACFORJ_01015</name>
</gene>
<feature type="region of interest" description="Disordered" evidence="1">
    <location>
        <begin position="108"/>
        <end position="130"/>
    </location>
</feature>
<sequence length="383" mass="39164">MRPFRADTPVATGASAWNGRIWQGALGGSGVDGVSGVMEASGGEKAIVLNRLINRLNPRPAPFRPAAAPNPWQSIAMKTKSTSIRVAAALLGATGLLLASCGAGGAQRDAAPSPAAGSSESETRSTVTVTSTVEREIIDVDASAFAIGGGHVFRYVLDGESGECSIGERGAMCMGTAGDDIPEVEVPPFPRKPASAVSVGVDGTEYLVFEGVPPAPETLQAGQRVKVGKSVCSVPDESTLTCEYDGASFTLRGADALISTSEKPVGRYFVGDSGKAGESGKKKSGAQKMSATGDSCGTARSSEFPGFDGMNVEVKQGPVDCGKAMEVLGEYLDTPTDADHGNANIRQYGDWSCAMPTHGSAQRSGYSLTCGGSDGTAIGIRNG</sequence>